<sequence>MSKPFKPSVSLTDNDVTAQSVYLNRRQLLKTMGFLGASTLLAPSASASIWPWSDDKPHAKRTALSYSQPSQYQLADTKTPEQKVVSYNNFYEFGTSKDAPVENASTFKTNPWTLKIDGLVNKPIELDHDALTQRFPLEERIYRLRCVEAWSMVVPWIGFELASLLKLAEPLSSAKYVAFETLYDPEEMPGQKNRFVGGGIAYPYVEGLRLDEAMHPLTLMSVGLYGKTLPPQNGAPIRLVVPWKYGFKSIKSIVRIRLTNKQPPTTWNRLAANEYGFYANVNPKVAHPRWSQASERRITTGGLLAKNRIPTQMFNGYSEVASLYKDMNLTRFY</sequence>
<dbReference type="HAMAP" id="MF_01206">
    <property type="entry name" value="MsrP"/>
    <property type="match status" value="1"/>
</dbReference>
<keyword evidence="2 5" id="KW-0479">Metal-binding</keyword>
<feature type="binding site" evidence="5">
    <location>
        <position position="88"/>
    </location>
    <ligand>
        <name>Mo-molybdopterin</name>
        <dbReference type="ChEBI" id="CHEBI:71302"/>
    </ligand>
</feature>
<dbReference type="GO" id="GO:0043546">
    <property type="term" value="F:molybdopterin cofactor binding"/>
    <property type="evidence" value="ECO:0007669"/>
    <property type="project" value="UniProtKB-UniRule"/>
</dbReference>
<feature type="binding site" evidence="5">
    <location>
        <begin position="91"/>
        <end position="92"/>
    </location>
    <ligand>
        <name>Mo-molybdopterin</name>
        <dbReference type="ChEBI" id="CHEBI:71302"/>
    </ligand>
</feature>
<protein>
    <recommendedName>
        <fullName evidence="5">Protein-methionine-sulfoxide reductase catalytic subunit MsrP</fullName>
        <ecNumber evidence="5">1.8.5.-</ecNumber>
    </recommendedName>
</protein>
<feature type="domain" description="Oxidoreductase molybdopterin-binding" evidence="6">
    <location>
        <begin position="107"/>
        <end position="267"/>
    </location>
</feature>
<dbReference type="InterPro" id="IPR036374">
    <property type="entry name" value="OxRdtase_Mopterin-bd_sf"/>
</dbReference>
<dbReference type="NCBIfam" id="NF003767">
    <property type="entry name" value="PRK05363.1"/>
    <property type="match status" value="1"/>
</dbReference>
<keyword evidence="4 5" id="KW-0560">Oxidoreductase</keyword>
<dbReference type="PROSITE" id="PS51318">
    <property type="entry name" value="TAT"/>
    <property type="match status" value="1"/>
</dbReference>
<dbReference type="GO" id="GO:0030091">
    <property type="term" value="P:protein repair"/>
    <property type="evidence" value="ECO:0007669"/>
    <property type="project" value="UniProtKB-UniRule"/>
</dbReference>
<feature type="binding site" evidence="5">
    <location>
        <position position="181"/>
    </location>
    <ligand>
        <name>Mo-molybdopterin</name>
        <dbReference type="ChEBI" id="CHEBI:71302"/>
    </ligand>
</feature>
<proteinExistence type="inferred from homology"/>
<name>A0A7X5RJN3_9ALTE</name>
<evidence type="ECO:0000313" key="7">
    <source>
        <dbReference type="EMBL" id="NDV90063.1"/>
    </source>
</evidence>
<dbReference type="GO" id="GO:0016672">
    <property type="term" value="F:oxidoreductase activity, acting on a sulfur group of donors, quinone or similar compound as acceptor"/>
    <property type="evidence" value="ECO:0007669"/>
    <property type="project" value="UniProtKB-UniRule"/>
</dbReference>
<dbReference type="Pfam" id="PF00174">
    <property type="entry name" value="Oxidored_molyb"/>
    <property type="match status" value="1"/>
</dbReference>
<dbReference type="AlphaFoldDB" id="A0A7X5RJN3"/>
<comment type="catalytic activity">
    <reaction evidence="5">
        <text>L-methionyl-[protein] + a quinone + H2O = L-methionyl-(S)-S-oxide-[protein] + a quinol</text>
        <dbReference type="Rhea" id="RHEA:51292"/>
        <dbReference type="Rhea" id="RHEA-COMP:12313"/>
        <dbReference type="Rhea" id="RHEA-COMP:12315"/>
        <dbReference type="ChEBI" id="CHEBI:15377"/>
        <dbReference type="ChEBI" id="CHEBI:16044"/>
        <dbReference type="ChEBI" id="CHEBI:24646"/>
        <dbReference type="ChEBI" id="CHEBI:44120"/>
        <dbReference type="ChEBI" id="CHEBI:132124"/>
    </reaction>
</comment>
<dbReference type="Proteomes" id="UP000470213">
    <property type="component" value="Unassembled WGS sequence"/>
</dbReference>
<dbReference type="GO" id="GO:0046872">
    <property type="term" value="F:metal ion binding"/>
    <property type="evidence" value="ECO:0007669"/>
    <property type="project" value="UniProtKB-KW"/>
</dbReference>
<evidence type="ECO:0000259" key="6">
    <source>
        <dbReference type="Pfam" id="PF00174"/>
    </source>
</evidence>
<evidence type="ECO:0000256" key="5">
    <source>
        <dbReference type="HAMAP-Rule" id="MF_01206"/>
    </source>
</evidence>
<evidence type="ECO:0000256" key="3">
    <source>
        <dbReference type="ARBA" id="ARBA00022729"/>
    </source>
</evidence>
<evidence type="ECO:0000256" key="2">
    <source>
        <dbReference type="ARBA" id="ARBA00022723"/>
    </source>
</evidence>
<comment type="PTM">
    <text evidence="5">Predicted to be exported by the Tat system. The position of the signal peptide cleavage has not been experimentally proven.</text>
</comment>
<dbReference type="EMBL" id="JAAAWN010000002">
    <property type="protein sequence ID" value="NDV90063.1"/>
    <property type="molecule type" value="Genomic_DNA"/>
</dbReference>
<accession>A0A7X5RJN3</accession>
<evidence type="ECO:0000256" key="1">
    <source>
        <dbReference type="ARBA" id="ARBA00022505"/>
    </source>
</evidence>
<dbReference type="Gene3D" id="3.90.420.10">
    <property type="entry name" value="Oxidoreductase, molybdopterin-binding domain"/>
    <property type="match status" value="1"/>
</dbReference>
<feature type="binding site" evidence="5">
    <location>
        <position position="233"/>
    </location>
    <ligand>
        <name>Mo-molybdopterin</name>
        <dbReference type="ChEBI" id="CHEBI:71302"/>
    </ligand>
</feature>
<feature type="binding site" evidence="5">
    <location>
        <position position="238"/>
    </location>
    <ligand>
        <name>Mo-molybdopterin</name>
        <dbReference type="ChEBI" id="CHEBI:71302"/>
    </ligand>
</feature>
<dbReference type="EC" id="1.8.5.-" evidence="5"/>
<comment type="catalytic activity">
    <reaction evidence="5">
        <text>L-methionyl-[protein] + a quinone + H2O = L-methionyl-(R)-S-oxide-[protein] + a quinol</text>
        <dbReference type="Rhea" id="RHEA:51296"/>
        <dbReference type="Rhea" id="RHEA-COMP:12313"/>
        <dbReference type="Rhea" id="RHEA-COMP:12314"/>
        <dbReference type="ChEBI" id="CHEBI:15377"/>
        <dbReference type="ChEBI" id="CHEBI:16044"/>
        <dbReference type="ChEBI" id="CHEBI:24646"/>
        <dbReference type="ChEBI" id="CHEBI:45764"/>
        <dbReference type="ChEBI" id="CHEBI:132124"/>
    </reaction>
</comment>
<feature type="binding site" evidence="5">
    <location>
        <position position="146"/>
    </location>
    <ligand>
        <name>Mo-molybdopterin</name>
        <dbReference type="ChEBI" id="CHEBI:71302"/>
    </ligand>
    <ligandPart>
        <name>Mo</name>
        <dbReference type="ChEBI" id="CHEBI:28685"/>
    </ligandPart>
</feature>
<feature type="binding site" evidence="5">
    <location>
        <begin position="249"/>
        <end position="251"/>
    </location>
    <ligand>
        <name>Mo-molybdopterin</name>
        <dbReference type="ChEBI" id="CHEBI:71302"/>
    </ligand>
</feature>
<dbReference type="InterPro" id="IPR006311">
    <property type="entry name" value="TAT_signal"/>
</dbReference>
<comment type="caution">
    <text evidence="7">The sequence shown here is derived from an EMBL/GenBank/DDBJ whole genome shotgun (WGS) entry which is preliminary data.</text>
</comment>
<dbReference type="SUPFAM" id="SSF56524">
    <property type="entry name" value="Oxidoreductase molybdopterin-binding domain"/>
    <property type="match status" value="1"/>
</dbReference>
<evidence type="ECO:0000256" key="4">
    <source>
        <dbReference type="ARBA" id="ARBA00023002"/>
    </source>
</evidence>
<reference evidence="7 8" key="1">
    <citation type="submission" date="2020-01" db="EMBL/GenBank/DDBJ databases">
        <authorList>
            <person name="Chen J."/>
            <person name="Zhu S."/>
            <person name="Yang J."/>
        </authorList>
    </citation>
    <scope>NUCLEOTIDE SEQUENCE [LARGE SCALE GENOMIC DNA]</scope>
    <source>
        <strain evidence="7 8">345S023</strain>
    </source>
</reference>
<dbReference type="PANTHER" id="PTHR43032">
    <property type="entry name" value="PROTEIN-METHIONINE-SULFOXIDE REDUCTASE"/>
    <property type="match status" value="1"/>
</dbReference>
<dbReference type="InterPro" id="IPR022867">
    <property type="entry name" value="MsrP"/>
</dbReference>
<keyword evidence="3 5" id="KW-0732">Signal</keyword>
<dbReference type="RefSeq" id="WP_163083649.1">
    <property type="nucleotide sequence ID" value="NZ_JAAAWN010000002.1"/>
</dbReference>
<comment type="subunit">
    <text evidence="5">Heterodimer of a catalytic subunit (MsrP) and a heme-binding subunit (MsrQ).</text>
</comment>
<evidence type="ECO:0000313" key="8">
    <source>
        <dbReference type="Proteomes" id="UP000470213"/>
    </source>
</evidence>
<comment type="similarity">
    <text evidence="5">Belongs to the MsrP family.</text>
</comment>
<comment type="cofactor">
    <cofactor evidence="5">
        <name>Mo-molybdopterin</name>
        <dbReference type="ChEBI" id="CHEBI:71302"/>
    </cofactor>
    <text evidence="5">Binds 1 Mo-molybdopterin (Mo-MPT) cofactor per subunit.</text>
</comment>
<organism evidence="7 8">
    <name type="scientific">Alteromonas profundi</name>
    <dbReference type="NCBI Taxonomy" id="2696062"/>
    <lineage>
        <taxon>Bacteria</taxon>
        <taxon>Pseudomonadati</taxon>
        <taxon>Pseudomonadota</taxon>
        <taxon>Gammaproteobacteria</taxon>
        <taxon>Alteromonadales</taxon>
        <taxon>Alteromonadaceae</taxon>
        <taxon>Alteromonas/Salinimonas group</taxon>
        <taxon>Alteromonas</taxon>
    </lineage>
</organism>
<gene>
    <name evidence="5 7" type="primary">msrP</name>
    <name evidence="7" type="ORF">GTH32_02500</name>
</gene>
<comment type="function">
    <text evidence="5">Part of the MsrPQ system that repairs oxidized periplasmic proteins containing methionine sulfoxide residues (Met-O), using respiratory chain electrons. Thus protects these proteins from oxidative-stress damage caused by reactive species of oxygen and chlorine generated by the host defense mechanisms. MsrPQ is essential for the maintenance of envelope integrity under bleach stress, rescuing a wide series of structurally unrelated periplasmic proteins from methionine oxidation. The catalytic subunit MsrP is non-stereospecific, being able to reduce both (R-) and (S-) diastereoisomers of methionine sulfoxide.</text>
</comment>
<dbReference type="InterPro" id="IPR000572">
    <property type="entry name" value="OxRdtase_Mopterin-bd_dom"/>
</dbReference>
<keyword evidence="1 5" id="KW-0500">Molybdenum</keyword>
<dbReference type="PANTHER" id="PTHR43032:SF3">
    <property type="entry name" value="PROTEIN-METHIONINE-SULFOXIDE REDUCTASE CATALYTIC SUBUNIT MSRP"/>
    <property type="match status" value="1"/>
</dbReference>
<keyword evidence="8" id="KW-1185">Reference proteome</keyword>